<organism evidence="10 11">
    <name type="scientific">Bifidobacterium jacchi</name>
    <dbReference type="NCBI Taxonomy" id="2490545"/>
    <lineage>
        <taxon>Bacteria</taxon>
        <taxon>Bacillati</taxon>
        <taxon>Actinomycetota</taxon>
        <taxon>Actinomycetes</taxon>
        <taxon>Bifidobacteriales</taxon>
        <taxon>Bifidobacteriaceae</taxon>
        <taxon>Bifidobacterium</taxon>
    </lineage>
</organism>
<comment type="caution">
    <text evidence="10">The sequence shown here is derived from an EMBL/GenBank/DDBJ whole genome shotgun (WGS) entry which is preliminary data.</text>
</comment>
<dbReference type="InterPro" id="IPR036874">
    <property type="entry name" value="Carbonic_anhydrase_sf"/>
</dbReference>
<sequence>MNNGSSEHSSSEQSNQPPQPGQSPQATANAAWSRLLAGNRRFCEGEAEHPWQDRETRESLADGQHPDAAVLACSDSRVPPEIVFDQGLGDLFDVRTAGQMIDDAVLASLEYAIEHLHVSLLVVLGHEGCGAVAAAAEQLDALIEQVTDEAADSLATVSAMDDLDERITAADSIMLRTVGLSVWQARMADLDTTEDYERVHVAHVIEDLVSRSEVIREALAAERLMIVGARYLLGSGKVEVLSF</sequence>
<dbReference type="PROSITE" id="PS00705">
    <property type="entry name" value="PROK_CO2_ANHYDRASE_2"/>
    <property type="match status" value="1"/>
</dbReference>
<dbReference type="InterPro" id="IPR015892">
    <property type="entry name" value="Carbonic_anhydrase_CS"/>
</dbReference>
<dbReference type="PANTHER" id="PTHR11002:SF79">
    <property type="entry name" value="CARBONIC ANHYDRASE 2"/>
    <property type="match status" value="1"/>
</dbReference>
<dbReference type="SUPFAM" id="SSF53056">
    <property type="entry name" value="beta-carbonic anhydrase, cab"/>
    <property type="match status" value="1"/>
</dbReference>
<evidence type="ECO:0000256" key="2">
    <source>
        <dbReference type="ARBA" id="ARBA00012925"/>
    </source>
</evidence>
<dbReference type="Gene3D" id="3.40.1050.10">
    <property type="entry name" value="Carbonic anhydrase"/>
    <property type="match status" value="1"/>
</dbReference>
<dbReference type="SMART" id="SM00947">
    <property type="entry name" value="Pro_CA"/>
    <property type="match status" value="1"/>
</dbReference>
<comment type="cofactor">
    <cofactor evidence="7">
        <name>Zn(2+)</name>
        <dbReference type="ChEBI" id="CHEBI:29105"/>
    </cofactor>
    <text evidence="7">Binds 1 zinc ion per subunit.</text>
</comment>
<feature type="binding site" evidence="7">
    <location>
        <position position="129"/>
    </location>
    <ligand>
        <name>Zn(2+)</name>
        <dbReference type="ChEBI" id="CHEBI:29105"/>
    </ligand>
</feature>
<keyword evidence="4 8" id="KW-0456">Lyase</keyword>
<feature type="region of interest" description="Disordered" evidence="9">
    <location>
        <begin position="1"/>
        <end position="30"/>
    </location>
</feature>
<dbReference type="EMBL" id="RQSP01000002">
    <property type="protein sequence ID" value="KAB5608589.1"/>
    <property type="molecule type" value="Genomic_DNA"/>
</dbReference>
<comment type="catalytic activity">
    <reaction evidence="6 8">
        <text>hydrogencarbonate + H(+) = CO2 + H2O</text>
        <dbReference type="Rhea" id="RHEA:10748"/>
        <dbReference type="ChEBI" id="CHEBI:15377"/>
        <dbReference type="ChEBI" id="CHEBI:15378"/>
        <dbReference type="ChEBI" id="CHEBI:16526"/>
        <dbReference type="ChEBI" id="CHEBI:17544"/>
        <dbReference type="EC" id="4.2.1.1"/>
    </reaction>
</comment>
<dbReference type="OrthoDB" id="9797527at2"/>
<dbReference type="GO" id="GO:0015976">
    <property type="term" value="P:carbon utilization"/>
    <property type="evidence" value="ECO:0007669"/>
    <property type="project" value="InterPro"/>
</dbReference>
<evidence type="ECO:0000313" key="11">
    <source>
        <dbReference type="Proteomes" id="UP000326336"/>
    </source>
</evidence>
<feature type="binding site" evidence="7">
    <location>
        <position position="73"/>
    </location>
    <ligand>
        <name>Zn(2+)</name>
        <dbReference type="ChEBI" id="CHEBI:29105"/>
    </ligand>
</feature>
<dbReference type="EC" id="4.2.1.1" evidence="2 8"/>
<dbReference type="InterPro" id="IPR001765">
    <property type="entry name" value="Carbonic_anhydrase"/>
</dbReference>
<dbReference type="Proteomes" id="UP000326336">
    <property type="component" value="Unassembled WGS sequence"/>
</dbReference>
<dbReference type="GO" id="GO:0008270">
    <property type="term" value="F:zinc ion binding"/>
    <property type="evidence" value="ECO:0007669"/>
    <property type="project" value="UniProtKB-UniRule"/>
</dbReference>
<comment type="function">
    <text evidence="5">Catalyzes the reversible hydration of carbon dioxide to form bicarbonate.</text>
</comment>
<dbReference type="CDD" id="cd03378">
    <property type="entry name" value="beta_CA_cladeC"/>
    <property type="match status" value="1"/>
</dbReference>
<evidence type="ECO:0000256" key="3">
    <source>
        <dbReference type="ARBA" id="ARBA00022833"/>
    </source>
</evidence>
<protein>
    <recommendedName>
        <fullName evidence="2 8">Carbonic anhydrase</fullName>
        <ecNumber evidence="2 8">4.2.1.1</ecNumber>
    </recommendedName>
    <alternativeName>
        <fullName evidence="8">Carbonate dehydratase</fullName>
    </alternativeName>
</protein>
<evidence type="ECO:0000256" key="8">
    <source>
        <dbReference type="RuleBase" id="RU003956"/>
    </source>
</evidence>
<evidence type="ECO:0000256" key="4">
    <source>
        <dbReference type="ARBA" id="ARBA00023239"/>
    </source>
</evidence>
<feature type="binding site" evidence="7">
    <location>
        <position position="75"/>
    </location>
    <ligand>
        <name>Zn(2+)</name>
        <dbReference type="ChEBI" id="CHEBI:29105"/>
    </ligand>
</feature>
<evidence type="ECO:0000256" key="9">
    <source>
        <dbReference type="SAM" id="MobiDB-lite"/>
    </source>
</evidence>
<evidence type="ECO:0000256" key="1">
    <source>
        <dbReference type="ARBA" id="ARBA00006217"/>
    </source>
</evidence>
<feature type="compositionally biased region" description="Low complexity" evidence="9">
    <location>
        <begin position="1"/>
        <end position="16"/>
    </location>
</feature>
<keyword evidence="11" id="KW-1185">Reference proteome</keyword>
<feature type="binding site" evidence="7">
    <location>
        <position position="126"/>
    </location>
    <ligand>
        <name>Zn(2+)</name>
        <dbReference type="ChEBI" id="CHEBI:29105"/>
    </ligand>
</feature>
<evidence type="ECO:0000256" key="6">
    <source>
        <dbReference type="ARBA" id="ARBA00048348"/>
    </source>
</evidence>
<dbReference type="GO" id="GO:0004089">
    <property type="term" value="F:carbonate dehydratase activity"/>
    <property type="evidence" value="ECO:0007669"/>
    <property type="project" value="UniProtKB-UniRule"/>
</dbReference>
<evidence type="ECO:0000313" key="10">
    <source>
        <dbReference type="EMBL" id="KAB5608589.1"/>
    </source>
</evidence>
<evidence type="ECO:0000256" key="5">
    <source>
        <dbReference type="ARBA" id="ARBA00024993"/>
    </source>
</evidence>
<gene>
    <name evidence="10" type="ORF">EHS19_00815</name>
</gene>
<comment type="similarity">
    <text evidence="1 8">Belongs to the beta-class carbonic anhydrase family.</text>
</comment>
<comment type="function">
    <text evidence="8">Reversible hydration of carbon dioxide.</text>
</comment>
<dbReference type="Pfam" id="PF00484">
    <property type="entry name" value="Pro_CA"/>
    <property type="match status" value="1"/>
</dbReference>
<reference evidence="10 11" key="1">
    <citation type="journal article" date="2019" name="Int. J. Syst. Evol. Microbiol.">
        <title>Bifidobacterium jacchi sp. nov., isolated from the faeces of a baby common marmoset (Callithrix jacchus).</title>
        <authorList>
            <person name="Modesto M."/>
            <person name="Watanabe K."/>
            <person name="Arita M."/>
            <person name="Satti M."/>
            <person name="Oki K."/>
            <person name="Sciavilla P."/>
            <person name="Patavino C."/>
            <person name="Camma C."/>
            <person name="Michelini S."/>
            <person name="Sgorbati B."/>
            <person name="Mattarelli P."/>
        </authorList>
    </citation>
    <scope>NUCLEOTIDE SEQUENCE [LARGE SCALE GENOMIC DNA]</scope>
    <source>
        <strain evidence="10 11">MRM 9.3</strain>
    </source>
</reference>
<accession>A0A5N5RNQ5</accession>
<name>A0A5N5RNQ5_9BIFI</name>
<evidence type="ECO:0000256" key="7">
    <source>
        <dbReference type="PIRSR" id="PIRSR601765-1"/>
    </source>
</evidence>
<dbReference type="PANTHER" id="PTHR11002">
    <property type="entry name" value="CARBONIC ANHYDRASE"/>
    <property type="match status" value="1"/>
</dbReference>
<proteinExistence type="inferred from homology"/>
<keyword evidence="7" id="KW-0479">Metal-binding</keyword>
<dbReference type="AlphaFoldDB" id="A0A5N5RNQ5"/>
<dbReference type="PROSITE" id="PS00704">
    <property type="entry name" value="PROK_CO2_ANHYDRASE_1"/>
    <property type="match status" value="1"/>
</dbReference>
<keyword evidence="3 7" id="KW-0862">Zinc</keyword>